<dbReference type="Proteomes" id="UP000546031">
    <property type="component" value="Unassembled WGS sequence"/>
</dbReference>
<evidence type="ECO:0000313" key="3">
    <source>
        <dbReference type="Proteomes" id="UP000546031"/>
    </source>
</evidence>
<feature type="transmembrane region" description="Helical" evidence="1">
    <location>
        <begin position="12"/>
        <end position="31"/>
    </location>
</feature>
<reference evidence="2 3" key="1">
    <citation type="submission" date="2020-06" db="EMBL/GenBank/DDBJ databases">
        <title>Altererythrobacter lutimaris sp. nov., a marine bacterium isolated from a tidal flat.</title>
        <authorList>
            <person name="Kim D."/>
            <person name="Yoo Y."/>
            <person name="Kim J.-J."/>
        </authorList>
    </citation>
    <scope>NUCLEOTIDE SEQUENCE [LARGE SCALE GENOMIC DNA]</scope>
    <source>
        <strain evidence="2 3">JGD-16</strain>
    </source>
</reference>
<keyword evidence="1" id="KW-1133">Transmembrane helix</keyword>
<comment type="caution">
    <text evidence="2">The sequence shown here is derived from an EMBL/GenBank/DDBJ whole genome shotgun (WGS) entry which is preliminary data.</text>
</comment>
<dbReference type="EMBL" id="JABWTA010000001">
    <property type="protein sequence ID" value="NVE95177.1"/>
    <property type="molecule type" value="Genomic_DNA"/>
</dbReference>
<keyword evidence="1" id="KW-0472">Membrane</keyword>
<evidence type="ECO:0000313" key="2">
    <source>
        <dbReference type="EMBL" id="NVE95177.1"/>
    </source>
</evidence>
<protein>
    <submittedName>
        <fullName evidence="2">Uncharacterized protein</fullName>
    </submittedName>
</protein>
<gene>
    <name evidence="2" type="ORF">HUO12_09730</name>
</gene>
<sequence length="131" mass="14417">MNGPYASDLHRNLISIAGPVVTLLIALAAFLGRARFGYLAPLILWNTMTMRVMASLASLNLPNDEARVSRDLGLGTWTLPIIVCAIMLTLFVIAARERGLSKMWYLAAWVGMSFGYGVVVFGQKWLPSFIL</sequence>
<dbReference type="AlphaFoldDB" id="A0A850H7N3"/>
<feature type="transmembrane region" description="Helical" evidence="1">
    <location>
        <begin position="103"/>
        <end position="122"/>
    </location>
</feature>
<keyword evidence="1" id="KW-0812">Transmembrane</keyword>
<feature type="transmembrane region" description="Helical" evidence="1">
    <location>
        <begin position="77"/>
        <end position="96"/>
    </location>
</feature>
<accession>A0A850H7N3</accession>
<organism evidence="2 3">
    <name type="scientific">Altererythrobacter lutimaris</name>
    <dbReference type="NCBI Taxonomy" id="2743979"/>
    <lineage>
        <taxon>Bacteria</taxon>
        <taxon>Pseudomonadati</taxon>
        <taxon>Pseudomonadota</taxon>
        <taxon>Alphaproteobacteria</taxon>
        <taxon>Sphingomonadales</taxon>
        <taxon>Erythrobacteraceae</taxon>
        <taxon>Altererythrobacter</taxon>
    </lineage>
</organism>
<keyword evidence="3" id="KW-1185">Reference proteome</keyword>
<feature type="transmembrane region" description="Helical" evidence="1">
    <location>
        <begin position="38"/>
        <end position="57"/>
    </location>
</feature>
<evidence type="ECO:0000256" key="1">
    <source>
        <dbReference type="SAM" id="Phobius"/>
    </source>
</evidence>
<proteinExistence type="predicted"/>
<name>A0A850H7N3_9SPHN</name>